<sequence>MLTSVVRKYQSWRRYRSTFEELSRLSNRELHDLGINRGNIDYYAYNATR</sequence>
<evidence type="ECO:0000259" key="1">
    <source>
        <dbReference type="Pfam" id="PF06568"/>
    </source>
</evidence>
<evidence type="ECO:0000313" key="3">
    <source>
        <dbReference type="Proteomes" id="UP000632063"/>
    </source>
</evidence>
<dbReference type="Proteomes" id="UP000632063">
    <property type="component" value="Unassembled WGS sequence"/>
</dbReference>
<keyword evidence="3" id="KW-1185">Reference proteome</keyword>
<dbReference type="EMBL" id="JACYXI010000030">
    <property type="protein sequence ID" value="MBD8894364.1"/>
    <property type="molecule type" value="Genomic_DNA"/>
</dbReference>
<gene>
    <name evidence="2" type="ORF">IG616_22715</name>
</gene>
<accession>A0ABR9CU79</accession>
<evidence type="ECO:0000313" key="2">
    <source>
        <dbReference type="EMBL" id="MBD8894364.1"/>
    </source>
</evidence>
<feature type="domain" description="YjiS-like" evidence="1">
    <location>
        <begin position="5"/>
        <end position="40"/>
    </location>
</feature>
<organism evidence="2 3">
    <name type="scientific">Roseibium litorale</name>
    <dbReference type="NCBI Taxonomy" id="2803841"/>
    <lineage>
        <taxon>Bacteria</taxon>
        <taxon>Pseudomonadati</taxon>
        <taxon>Pseudomonadota</taxon>
        <taxon>Alphaproteobacteria</taxon>
        <taxon>Hyphomicrobiales</taxon>
        <taxon>Stappiaceae</taxon>
        <taxon>Roseibium</taxon>
    </lineage>
</organism>
<name>A0ABR9CU79_9HYPH</name>
<comment type="caution">
    <text evidence="2">The sequence shown here is derived from an EMBL/GenBank/DDBJ whole genome shotgun (WGS) entry which is preliminary data.</text>
</comment>
<dbReference type="RefSeq" id="WP_192151257.1">
    <property type="nucleotide sequence ID" value="NZ_JACYXI010000030.1"/>
</dbReference>
<dbReference type="Pfam" id="PF06568">
    <property type="entry name" value="YjiS-like"/>
    <property type="match status" value="1"/>
</dbReference>
<reference evidence="2 3" key="2">
    <citation type="journal article" date="2021" name="Int. J. Syst. Evol. Microbiol.">
        <title>Roseibium litorale sp. nov., isolated from a tidal flat sediment and proposal for the reclassification of Labrenzia polysiphoniae as Roseibium polysiphoniae comb. nov.</title>
        <authorList>
            <person name="Liu Y."/>
            <person name="Pei T."/>
            <person name="Du J."/>
            <person name="Chao M."/>
            <person name="Deng M.R."/>
            <person name="Zhu H."/>
        </authorList>
    </citation>
    <scope>NUCLEOTIDE SEQUENCE [LARGE SCALE GENOMIC DNA]</scope>
    <source>
        <strain evidence="2 3">4C16A</strain>
    </source>
</reference>
<proteinExistence type="predicted"/>
<reference evidence="3" key="1">
    <citation type="submission" date="2020-09" db="EMBL/GenBank/DDBJ databases">
        <title>The genome sequence of strain Labrenzia suaedae 4C16A.</title>
        <authorList>
            <person name="Liu Y."/>
        </authorList>
    </citation>
    <scope>NUCLEOTIDE SEQUENCE [LARGE SCALE GENOMIC DNA]</scope>
    <source>
        <strain evidence="3">4C16A</strain>
    </source>
</reference>
<dbReference type="InterPro" id="IPR009506">
    <property type="entry name" value="YjiS-like"/>
</dbReference>
<protein>
    <submittedName>
        <fullName evidence="2">DUF1127 domain-containing protein</fullName>
    </submittedName>
</protein>